<evidence type="ECO:0000313" key="11">
    <source>
        <dbReference type="Proteomes" id="UP000477070"/>
    </source>
</evidence>
<dbReference type="PROSITE" id="PS51704">
    <property type="entry name" value="GP_PDE"/>
    <property type="match status" value="1"/>
</dbReference>
<comment type="catalytic activity">
    <reaction evidence="6">
        <text>a sn-glycero-3-phosphodiester + H2O = an alcohol + sn-glycerol 3-phosphate + H(+)</text>
        <dbReference type="Rhea" id="RHEA:12969"/>
        <dbReference type="ChEBI" id="CHEBI:15377"/>
        <dbReference type="ChEBI" id="CHEBI:15378"/>
        <dbReference type="ChEBI" id="CHEBI:30879"/>
        <dbReference type="ChEBI" id="CHEBI:57597"/>
        <dbReference type="ChEBI" id="CHEBI:83408"/>
        <dbReference type="EC" id="3.1.4.46"/>
    </reaction>
</comment>
<dbReference type="Proteomes" id="UP000477070">
    <property type="component" value="Unassembled WGS sequence"/>
</dbReference>
<feature type="domain" description="GP-PDE" evidence="7">
    <location>
        <begin position="43"/>
        <end position="364"/>
    </location>
</feature>
<evidence type="ECO:0000313" key="9">
    <source>
        <dbReference type="EMBL" id="TLD95072.1"/>
    </source>
</evidence>
<dbReference type="GO" id="GO:0042597">
    <property type="term" value="C:periplasmic space"/>
    <property type="evidence" value="ECO:0007669"/>
    <property type="project" value="TreeGrafter"/>
</dbReference>
<dbReference type="OrthoDB" id="9795622at2"/>
<protein>
    <recommendedName>
        <fullName evidence="2">glycerophosphodiester phosphodiesterase</fullName>
        <ecNumber evidence="2">3.1.4.46</ecNumber>
    </recommendedName>
</protein>
<dbReference type="GO" id="GO:0006071">
    <property type="term" value="P:glycerol metabolic process"/>
    <property type="evidence" value="ECO:0007669"/>
    <property type="project" value="UniProtKB-KW"/>
</dbReference>
<organism evidence="9 10">
    <name type="scientific">Helicobacter saguini</name>
    <dbReference type="NCBI Taxonomy" id="1548018"/>
    <lineage>
        <taxon>Bacteria</taxon>
        <taxon>Pseudomonadati</taxon>
        <taxon>Campylobacterota</taxon>
        <taxon>Epsilonproteobacteria</taxon>
        <taxon>Campylobacterales</taxon>
        <taxon>Helicobacteraceae</taxon>
        <taxon>Helicobacter</taxon>
    </lineage>
</organism>
<comment type="caution">
    <text evidence="9">The sequence shown here is derived from an EMBL/GenBank/DDBJ whole genome shotgun (WGS) entry which is preliminary data.</text>
</comment>
<dbReference type="Proteomes" id="UP000029714">
    <property type="component" value="Unassembled WGS sequence"/>
</dbReference>
<evidence type="ECO:0000256" key="4">
    <source>
        <dbReference type="ARBA" id="ARBA00022798"/>
    </source>
</evidence>
<proteinExistence type="inferred from homology"/>
<keyword evidence="3" id="KW-0732">Signal</keyword>
<evidence type="ECO:0000256" key="3">
    <source>
        <dbReference type="ARBA" id="ARBA00022729"/>
    </source>
</evidence>
<accession>A0A347W736</accession>
<dbReference type="EC" id="3.1.4.46" evidence="2"/>
<dbReference type="Pfam" id="PF03009">
    <property type="entry name" value="GDPD"/>
    <property type="match status" value="1"/>
</dbReference>
<dbReference type="AlphaFoldDB" id="A0A347W736"/>
<reference evidence="8 11" key="4">
    <citation type="submission" date="2019-12" db="EMBL/GenBank/DDBJ databases">
        <title>Multi-Generational Helicobacter saguini Isolates.</title>
        <authorList>
            <person name="Mannion A."/>
            <person name="Shen Z."/>
            <person name="Fox J.G."/>
        </authorList>
    </citation>
    <scope>NUCLEOTIDE SEQUENCE [LARGE SCALE GENOMIC DNA]</scope>
    <source>
        <strain evidence="8">16-048</strain>
        <strain evidence="11">16-048 (F4)</strain>
    </source>
</reference>
<dbReference type="Gene3D" id="3.20.20.190">
    <property type="entry name" value="Phosphatidylinositol (PI) phosphodiesterase"/>
    <property type="match status" value="1"/>
</dbReference>
<keyword evidence="5 9" id="KW-0378">Hydrolase</keyword>
<dbReference type="PANTHER" id="PTHR43620:SF7">
    <property type="entry name" value="GLYCEROPHOSPHODIESTER PHOSPHODIESTERASE GDPD5-RELATED"/>
    <property type="match status" value="1"/>
</dbReference>
<dbReference type="STRING" id="1548018.LS64_12715"/>
<evidence type="ECO:0000256" key="6">
    <source>
        <dbReference type="ARBA" id="ARBA00047512"/>
    </source>
</evidence>
<comment type="similarity">
    <text evidence="1">Belongs to the glycerophosphoryl diester phosphodiesterase family.</text>
</comment>
<gene>
    <name evidence="8" type="primary">glpQ</name>
    <name evidence="8" type="ORF">DCO61_04425</name>
    <name evidence="9" type="ORF">LS64_003185</name>
</gene>
<dbReference type="InterPro" id="IPR017946">
    <property type="entry name" value="PLC-like_Pdiesterase_TIM-brl"/>
</dbReference>
<evidence type="ECO:0000256" key="2">
    <source>
        <dbReference type="ARBA" id="ARBA00012247"/>
    </source>
</evidence>
<dbReference type="EMBL" id="JRMP02000004">
    <property type="protein sequence ID" value="TLD95072.1"/>
    <property type="molecule type" value="Genomic_DNA"/>
</dbReference>
<reference evidence="9 10" key="2">
    <citation type="journal article" date="2016" name="Infect. Immun.">
        <title>Helicobacter saguini, a Novel Helicobacter Isolated from Cotton-Top Tamarins with Ulcerative Colitis, Has Proinflammatory Properties and Induces Typhlocolitis and Dysplasia in Gnotobiotic IL-10-/- Mice.</title>
        <authorList>
            <person name="Shen Z."/>
            <person name="Mannion A."/>
            <person name="Whary M.T."/>
            <person name="Muthupalani S."/>
            <person name="Sheh A."/>
            <person name="Feng Y."/>
            <person name="Gong G."/>
            <person name="Vandamme P."/>
            <person name="Holcombe H.R."/>
            <person name="Paster B.J."/>
            <person name="Fox J.G."/>
        </authorList>
    </citation>
    <scope>NUCLEOTIDE SEQUENCE [LARGE SCALE GENOMIC DNA]</scope>
    <source>
        <strain evidence="9 10">MIT 97-6194</strain>
    </source>
</reference>
<name>A0A347W736_9HELI</name>
<keyword evidence="4" id="KW-0319">Glycerol metabolism</keyword>
<keyword evidence="10" id="KW-1185">Reference proteome</keyword>
<dbReference type="PANTHER" id="PTHR43620">
    <property type="entry name" value="GLYCEROPHOSPHORYL DIESTER PHOSPHODIESTERASE"/>
    <property type="match status" value="1"/>
</dbReference>
<dbReference type="GO" id="GO:0006629">
    <property type="term" value="P:lipid metabolic process"/>
    <property type="evidence" value="ECO:0007669"/>
    <property type="project" value="InterPro"/>
</dbReference>
<evidence type="ECO:0000259" key="7">
    <source>
        <dbReference type="PROSITE" id="PS51704"/>
    </source>
</evidence>
<evidence type="ECO:0000313" key="10">
    <source>
        <dbReference type="Proteomes" id="UP000029714"/>
    </source>
</evidence>
<dbReference type="CDD" id="cd08600">
    <property type="entry name" value="GDPD_EcGlpQ_like"/>
    <property type="match status" value="1"/>
</dbReference>
<dbReference type="NCBIfam" id="NF008354">
    <property type="entry name" value="PRK11143.1"/>
    <property type="match status" value="1"/>
</dbReference>
<reference evidence="9 10" key="1">
    <citation type="journal article" date="2014" name="Genome Announc.">
        <title>Draft genome sequences of eight enterohepatic helicobacter species isolated from both laboratory and wild rodents.</title>
        <authorList>
            <person name="Sheh A."/>
            <person name="Shen Z."/>
            <person name="Fox J.G."/>
        </authorList>
    </citation>
    <scope>NUCLEOTIDE SEQUENCE [LARGE SCALE GENOMIC DNA]</scope>
    <source>
        <strain evidence="9 10">MIT 97-6194</strain>
    </source>
</reference>
<reference evidence="9" key="3">
    <citation type="submission" date="2018-04" db="EMBL/GenBank/DDBJ databases">
        <authorList>
            <person name="Sheh A."/>
            <person name="Shen Z."/>
            <person name="Mannion A.J."/>
            <person name="Fox J.G."/>
        </authorList>
    </citation>
    <scope>NUCLEOTIDE SEQUENCE</scope>
    <source>
        <strain evidence="9">MIT 97-6194</strain>
    </source>
</reference>
<evidence type="ECO:0000313" key="8">
    <source>
        <dbReference type="EMBL" id="MWV69273.1"/>
    </source>
</evidence>
<evidence type="ECO:0000256" key="5">
    <source>
        <dbReference type="ARBA" id="ARBA00022801"/>
    </source>
</evidence>
<dbReference type="SUPFAM" id="SSF51695">
    <property type="entry name" value="PLC-like phosphodiesterases"/>
    <property type="match status" value="1"/>
</dbReference>
<evidence type="ECO:0000256" key="1">
    <source>
        <dbReference type="ARBA" id="ARBA00007277"/>
    </source>
</evidence>
<dbReference type="EMBL" id="QBIU01000001">
    <property type="protein sequence ID" value="MWV69273.1"/>
    <property type="molecule type" value="Genomic_DNA"/>
</dbReference>
<dbReference type="GO" id="GO:0008889">
    <property type="term" value="F:glycerophosphodiester phosphodiesterase activity"/>
    <property type="evidence" value="ECO:0007669"/>
    <property type="project" value="UniProtKB-EC"/>
</dbReference>
<dbReference type="InterPro" id="IPR030395">
    <property type="entry name" value="GP_PDE_dom"/>
</dbReference>
<dbReference type="FunFam" id="3.20.20.190:FF:000009">
    <property type="entry name" value="Glycerophosphodiester phosphodiesterase, periplasmic"/>
    <property type="match status" value="1"/>
</dbReference>
<sequence>MRSKRDSISIAIQVAAFFILVLYLSGHLSFLKAAALDSNGKNKVTIAHRGASGYVPEHTLESKVLAYQMGADFLEQDVALSKDNRLIVVHDLYIENLTNVADIFPNRKRQDGHYYVIDFTLDELKSLKFSEPFEIKNGRKVPIYPQRFPIFTSTFSFHTLEEEIEFIQGLNKTLGRNVGIYVETKAPWFHKQNGKDISLETLKVLKKYGYDSKNSNVYFQSFDYPDLVRVRTELLPKLKMDLKLVALVGYNDWLETYEFKGGKWLPYDFSYLQDSKNFAEIAKVAQGVGPTLDMLYSIQNGRAVANDYCKSALKNGLNCHPYTLRADALPKGVKSVDEALELILYKAGADGIFSDFPDLAVKFIESKRKK</sequence>